<dbReference type="AlphaFoldDB" id="A0A6C0JY07"/>
<evidence type="ECO:0000313" key="1">
    <source>
        <dbReference type="EMBL" id="QHU08758.1"/>
    </source>
</evidence>
<reference evidence="1" key="1">
    <citation type="journal article" date="2020" name="Nature">
        <title>Giant virus diversity and host interactions through global metagenomics.</title>
        <authorList>
            <person name="Schulz F."/>
            <person name="Roux S."/>
            <person name="Paez-Espino D."/>
            <person name="Jungbluth S."/>
            <person name="Walsh D.A."/>
            <person name="Denef V.J."/>
            <person name="McMahon K.D."/>
            <person name="Konstantinidis K.T."/>
            <person name="Eloe-Fadrosh E.A."/>
            <person name="Kyrpides N.C."/>
            <person name="Woyke T."/>
        </authorList>
    </citation>
    <scope>NUCLEOTIDE SEQUENCE</scope>
    <source>
        <strain evidence="1">GVMAG-S-1063924-116</strain>
    </source>
</reference>
<name>A0A6C0JY07_9ZZZZ</name>
<dbReference type="EMBL" id="MN740698">
    <property type="protein sequence ID" value="QHU08758.1"/>
    <property type="molecule type" value="Genomic_DNA"/>
</dbReference>
<organism evidence="1">
    <name type="scientific">viral metagenome</name>
    <dbReference type="NCBI Taxonomy" id="1070528"/>
    <lineage>
        <taxon>unclassified sequences</taxon>
        <taxon>metagenomes</taxon>
        <taxon>organismal metagenomes</taxon>
    </lineage>
</organism>
<proteinExistence type="predicted"/>
<sequence>MRINFFLFLVFVAVCTCDTFTHTVEPGNTVNQDSVVSILPNGNVVEGFNRPGMSKLSTDIGYTHSCLLDRANSKVVLVTDKGDLLIVQNNAPGVRPSEGTPFKVQAIDRGVLQLECLTSNTFAILSAVRTDDDDLPFFRLYTVSGLDVLAESTDYQSPIVMKEGSGDPYYFIAKQGTSGLLLIGSGEVHYKADRPAEVVHWSLNTLAVPPTAVQDALLLNHLDLGIQKTQRTRVLDSSRILLGMWYPNQESFSLTVLQWTGSALLAGTTLVDPVWTDFVDLKTMVGLPLYDDSVVVIVAGDDTYSSFLISGLTITVQTANEPVFPTLPPFQSASVNVELQDHMDIDGSDVVYTNEDLTTRGTMNAGPPYNIVWGTSSINRASTGRAVYLLDSGVYATGGSTSISYSLTPTSLVEYMYEGPVPAGVARSTVGGGGSVIVTTSGTHPFSSPLVPGLQYYANPDGTITAIPNECCTIQSASPRLIGVAQTTGDLFVNWPNWESRIQR</sequence>
<accession>A0A6C0JY07</accession>
<protein>
    <submittedName>
        <fullName evidence="1">Uncharacterized protein</fullName>
    </submittedName>
</protein>